<reference evidence="1" key="1">
    <citation type="submission" date="2018-07" db="EMBL/GenBank/DDBJ databases">
        <authorList>
            <person name="Somerville V."/>
        </authorList>
    </citation>
    <scope>NUCLEOTIDE SEQUENCE</scope>
    <source>
        <strain evidence="1">NWC_2_2</strain>
    </source>
</reference>
<proteinExistence type="predicted"/>
<organism evidence="1">
    <name type="scientific">Lactobacillus delbrueckii subsp. lactis</name>
    <dbReference type="NCBI Taxonomy" id="29397"/>
    <lineage>
        <taxon>Bacteria</taxon>
        <taxon>Bacillati</taxon>
        <taxon>Bacillota</taxon>
        <taxon>Bacilli</taxon>
        <taxon>Lactobacillales</taxon>
        <taxon>Lactobacillaceae</taxon>
        <taxon>Lactobacillus</taxon>
    </lineage>
</organism>
<dbReference type="EMBL" id="CP031023">
    <property type="protein sequence ID" value="AZA15988.1"/>
    <property type="molecule type" value="Genomic_DNA"/>
</dbReference>
<dbReference type="AlphaFoldDB" id="A0A3G6JG93"/>
<gene>
    <name evidence="1" type="ORF">DQL93_05075</name>
</gene>
<protein>
    <submittedName>
        <fullName evidence="1">Uncharacterized protein</fullName>
    </submittedName>
</protein>
<accession>A0A3G6JG93</accession>
<sequence>MDLRINNIEPKYDNDTIVSEVISVSGYANDGSGDYVNSRITINKSELASGKTFDDITPKEVIVLVKSKLTFA</sequence>
<name>A0A3G6JG93_LACDL</name>
<dbReference type="RefSeq" id="WP_016057812.1">
    <property type="nucleotide sequence ID" value="NZ_JAGJAG010000001.1"/>
</dbReference>
<evidence type="ECO:0000313" key="1">
    <source>
        <dbReference type="EMBL" id="AZA15988.1"/>
    </source>
</evidence>